<dbReference type="AlphaFoldDB" id="A0A2T3Z9I0"/>
<gene>
    <name evidence="2" type="ORF">M441DRAFT_457280</name>
</gene>
<accession>A0A2T3Z9I0</accession>
<sequence>MRRVPSAGFPRTSTPWRKLGTAPSLQARAAQASRPLQTAAGAKYLRRYQYQRTARQVRSAADPRLDPLALSHPSPRGSSFLGSPLAFTLLLYFLPAFCCVSHLSQLRRPCVSLTDRGVSTGLQLSCRRIIALASQSSYSGCWRINRPLNFQQPSVPAVCFCSFPVESALCPLL</sequence>
<evidence type="ECO:0000313" key="3">
    <source>
        <dbReference type="Proteomes" id="UP000240493"/>
    </source>
</evidence>
<proteinExistence type="predicted"/>
<organism evidence="2 3">
    <name type="scientific">Trichoderma asperellum (strain ATCC 204424 / CBS 433.97 / NBRC 101777)</name>
    <dbReference type="NCBI Taxonomy" id="1042311"/>
    <lineage>
        <taxon>Eukaryota</taxon>
        <taxon>Fungi</taxon>
        <taxon>Dikarya</taxon>
        <taxon>Ascomycota</taxon>
        <taxon>Pezizomycotina</taxon>
        <taxon>Sordariomycetes</taxon>
        <taxon>Hypocreomycetidae</taxon>
        <taxon>Hypocreales</taxon>
        <taxon>Hypocreaceae</taxon>
        <taxon>Trichoderma</taxon>
    </lineage>
</organism>
<dbReference type="OrthoDB" id="10615398at2759"/>
<evidence type="ECO:0000256" key="1">
    <source>
        <dbReference type="SAM" id="MobiDB-lite"/>
    </source>
</evidence>
<reference evidence="2 3" key="1">
    <citation type="submission" date="2016-07" db="EMBL/GenBank/DDBJ databases">
        <title>Multiple horizontal gene transfer events from other fungi enriched the ability of initially mycotrophic Trichoderma (Ascomycota) to feed on dead plant biomass.</title>
        <authorList>
            <consortium name="DOE Joint Genome Institute"/>
            <person name="Aerts A."/>
            <person name="Atanasova L."/>
            <person name="Chenthamara K."/>
            <person name="Zhang J."/>
            <person name="Grujic M."/>
            <person name="Henrissat B."/>
            <person name="Kuo A."/>
            <person name="Salamov A."/>
            <person name="Lipzen A."/>
            <person name="Labutti K."/>
            <person name="Barry K."/>
            <person name="Miao Y."/>
            <person name="Rahimi M.J."/>
            <person name="Shen Q."/>
            <person name="Grigoriev I.V."/>
            <person name="Kubicek C.P."/>
            <person name="Druzhinina I.S."/>
        </authorList>
    </citation>
    <scope>NUCLEOTIDE SEQUENCE [LARGE SCALE GENOMIC DNA]</scope>
    <source>
        <strain evidence="2 3">CBS 433.97</strain>
    </source>
</reference>
<dbReference type="Proteomes" id="UP000240493">
    <property type="component" value="Unassembled WGS sequence"/>
</dbReference>
<feature type="region of interest" description="Disordered" evidence="1">
    <location>
        <begin position="1"/>
        <end position="20"/>
    </location>
</feature>
<dbReference type="EMBL" id="KZ679261">
    <property type="protein sequence ID" value="PTB41440.1"/>
    <property type="molecule type" value="Genomic_DNA"/>
</dbReference>
<name>A0A2T3Z9I0_TRIA4</name>
<evidence type="ECO:0000313" key="2">
    <source>
        <dbReference type="EMBL" id="PTB41440.1"/>
    </source>
</evidence>
<protein>
    <submittedName>
        <fullName evidence="2">Uncharacterized protein</fullName>
    </submittedName>
</protein>
<keyword evidence="3" id="KW-1185">Reference proteome</keyword>